<dbReference type="EMBL" id="CAJOBH010055460">
    <property type="protein sequence ID" value="CAF4399556.1"/>
    <property type="molecule type" value="Genomic_DNA"/>
</dbReference>
<gene>
    <name evidence="1" type="ORF">BYL167_LOCUS31483</name>
    <name evidence="2" type="ORF">SMN809_LOCUS54034</name>
</gene>
<sequence length="80" mass="9206">KVRLEKSSGAMVRRPNTPMTVEDVQANWNDIISFATPLYHFTQTDQVSHILDSIRKINNKDEEKGNEVFTQTYSYTSNQA</sequence>
<protein>
    <submittedName>
        <fullName evidence="1">Uncharacterized protein</fullName>
    </submittedName>
</protein>
<evidence type="ECO:0000313" key="1">
    <source>
        <dbReference type="EMBL" id="CAF4399556.1"/>
    </source>
</evidence>
<dbReference type="Proteomes" id="UP000676336">
    <property type="component" value="Unassembled WGS sequence"/>
</dbReference>
<evidence type="ECO:0000313" key="2">
    <source>
        <dbReference type="EMBL" id="CAF4949349.1"/>
    </source>
</evidence>
<dbReference type="Proteomes" id="UP000681967">
    <property type="component" value="Unassembled WGS sequence"/>
</dbReference>
<name>A0A8S2VMD1_9BILA</name>
<feature type="non-terminal residue" evidence="1">
    <location>
        <position position="1"/>
    </location>
</feature>
<proteinExistence type="predicted"/>
<comment type="caution">
    <text evidence="1">The sequence shown here is derived from an EMBL/GenBank/DDBJ whole genome shotgun (WGS) entry which is preliminary data.</text>
</comment>
<organism evidence="1 3">
    <name type="scientific">Rotaria magnacalcarata</name>
    <dbReference type="NCBI Taxonomy" id="392030"/>
    <lineage>
        <taxon>Eukaryota</taxon>
        <taxon>Metazoa</taxon>
        <taxon>Spiralia</taxon>
        <taxon>Gnathifera</taxon>
        <taxon>Rotifera</taxon>
        <taxon>Eurotatoria</taxon>
        <taxon>Bdelloidea</taxon>
        <taxon>Philodinida</taxon>
        <taxon>Philodinidae</taxon>
        <taxon>Rotaria</taxon>
    </lineage>
</organism>
<dbReference type="Gene3D" id="1.10.287.4290">
    <property type="match status" value="1"/>
</dbReference>
<dbReference type="EMBL" id="CAJOBI010187378">
    <property type="protein sequence ID" value="CAF4949349.1"/>
    <property type="molecule type" value="Genomic_DNA"/>
</dbReference>
<evidence type="ECO:0000313" key="3">
    <source>
        <dbReference type="Proteomes" id="UP000681967"/>
    </source>
</evidence>
<feature type="non-terminal residue" evidence="1">
    <location>
        <position position="80"/>
    </location>
</feature>
<accession>A0A8S2VMD1</accession>
<reference evidence="1" key="1">
    <citation type="submission" date="2021-02" db="EMBL/GenBank/DDBJ databases">
        <authorList>
            <person name="Nowell W R."/>
        </authorList>
    </citation>
    <scope>NUCLEOTIDE SEQUENCE</scope>
</reference>
<dbReference type="AlphaFoldDB" id="A0A8S2VMD1"/>